<name>A0A875RNP7_EENNA</name>
<sequence>MDRTALFQQCSRIYQEEFTRRDPSLKQRQVKTQSARPKGLSNGVIDDNGFSRSSQFVQTSQKLSSTIDELSRLLLAIQTDYLLWNSKTLTDLAKDEIDSTFKLQLSVLHKKLQTFQKSAQTLNESMQVTNGASLESLSRNLASMGEYGHYMQIVCDTVCQMRLNVVKALGIRLTKVSDSFVELSNRRRARKLEQDRSYLATNDIYSDISATTDYVADQGVTDSFRELDDSLEPQQLQQLTKENENLQIHLKNENLKSVTHMESSVIEISSMINEISLQLNLQNESINTLADYQDDILSNVNMGNKQLVKANERARNSGRNLSFMIMAISIILLMIDYIL</sequence>
<dbReference type="GO" id="GO:0006890">
    <property type="term" value="P:retrograde vesicle-mediated transport, Golgi to endoplasmic reticulum"/>
    <property type="evidence" value="ECO:0007669"/>
    <property type="project" value="TreeGrafter"/>
</dbReference>
<gene>
    <name evidence="12" type="ORF">FOA43_001317</name>
</gene>
<dbReference type="KEGG" id="bnn:FOA43_001317"/>
<dbReference type="EMBL" id="CP064812">
    <property type="protein sequence ID" value="QPG74000.1"/>
    <property type="molecule type" value="Genomic_DNA"/>
</dbReference>
<evidence type="ECO:0000256" key="10">
    <source>
        <dbReference type="SAM" id="Phobius"/>
    </source>
</evidence>
<evidence type="ECO:0000256" key="7">
    <source>
        <dbReference type="ARBA" id="ARBA00023054"/>
    </source>
</evidence>
<keyword evidence="6 10" id="KW-1133">Transmembrane helix</keyword>
<feature type="region of interest" description="Disordered" evidence="9">
    <location>
        <begin position="22"/>
        <end position="47"/>
    </location>
</feature>
<evidence type="ECO:0000259" key="11">
    <source>
        <dbReference type="PROSITE" id="PS50192"/>
    </source>
</evidence>
<dbReference type="PANTHER" id="PTHR15959:SF0">
    <property type="entry name" value="SYNTAXIN-18"/>
    <property type="match status" value="1"/>
</dbReference>
<dbReference type="GO" id="GO:0015031">
    <property type="term" value="P:protein transport"/>
    <property type="evidence" value="ECO:0007669"/>
    <property type="project" value="UniProtKB-KW"/>
</dbReference>
<evidence type="ECO:0000256" key="5">
    <source>
        <dbReference type="ARBA" id="ARBA00022927"/>
    </source>
</evidence>
<dbReference type="Pfam" id="PF10496">
    <property type="entry name" value="Syntaxin-18_N"/>
    <property type="match status" value="1"/>
</dbReference>
<feature type="domain" description="T-SNARE coiled-coil homology" evidence="11">
    <location>
        <begin position="248"/>
        <end position="310"/>
    </location>
</feature>
<accession>A0A875RNP7</accession>
<dbReference type="Proteomes" id="UP000662931">
    <property type="component" value="Chromosome 1"/>
</dbReference>
<dbReference type="InterPro" id="IPR019529">
    <property type="entry name" value="Syntaxin-18_N"/>
</dbReference>
<evidence type="ECO:0000256" key="1">
    <source>
        <dbReference type="ARBA" id="ARBA00004211"/>
    </source>
</evidence>
<evidence type="ECO:0000313" key="12">
    <source>
        <dbReference type="EMBL" id="QPG74000.1"/>
    </source>
</evidence>
<evidence type="ECO:0000256" key="2">
    <source>
        <dbReference type="ARBA" id="ARBA00009063"/>
    </source>
</evidence>
<evidence type="ECO:0000256" key="8">
    <source>
        <dbReference type="ARBA" id="ARBA00023136"/>
    </source>
</evidence>
<dbReference type="SUPFAM" id="SSF58038">
    <property type="entry name" value="SNARE fusion complex"/>
    <property type="match status" value="1"/>
</dbReference>
<evidence type="ECO:0000256" key="9">
    <source>
        <dbReference type="SAM" id="MobiDB-lite"/>
    </source>
</evidence>
<keyword evidence="4 10" id="KW-0812">Transmembrane</keyword>
<proteinExistence type="inferred from homology"/>
<dbReference type="PROSITE" id="PS50192">
    <property type="entry name" value="T_SNARE"/>
    <property type="match status" value="1"/>
</dbReference>
<keyword evidence="5" id="KW-0653">Protein transport</keyword>
<dbReference type="InterPro" id="IPR000727">
    <property type="entry name" value="T_SNARE_dom"/>
</dbReference>
<reference evidence="12" key="1">
    <citation type="submission" date="2020-10" db="EMBL/GenBank/DDBJ databases">
        <authorList>
            <person name="Roach M.J.R."/>
        </authorList>
    </citation>
    <scope>NUCLEOTIDE SEQUENCE</scope>
    <source>
        <strain evidence="12">CBS 1945</strain>
    </source>
</reference>
<feature type="compositionally biased region" description="Polar residues" evidence="9">
    <location>
        <begin position="26"/>
        <end position="35"/>
    </location>
</feature>
<dbReference type="OrthoDB" id="342981at2759"/>
<feature type="transmembrane region" description="Helical" evidence="10">
    <location>
        <begin position="321"/>
        <end position="338"/>
    </location>
</feature>
<dbReference type="GeneID" id="62194718"/>
<dbReference type="PANTHER" id="PTHR15959">
    <property type="entry name" value="SYNTAXIN-18"/>
    <property type="match status" value="1"/>
</dbReference>
<evidence type="ECO:0000313" key="13">
    <source>
        <dbReference type="Proteomes" id="UP000662931"/>
    </source>
</evidence>
<keyword evidence="13" id="KW-1185">Reference proteome</keyword>
<dbReference type="GO" id="GO:0005783">
    <property type="term" value="C:endoplasmic reticulum"/>
    <property type="evidence" value="ECO:0007669"/>
    <property type="project" value="TreeGrafter"/>
</dbReference>
<evidence type="ECO:0000256" key="6">
    <source>
        <dbReference type="ARBA" id="ARBA00022989"/>
    </source>
</evidence>
<comment type="similarity">
    <text evidence="2">Belongs to the syntaxin family.</text>
</comment>
<comment type="subcellular location">
    <subcellularLocation>
        <location evidence="1">Membrane</location>
        <topology evidence="1">Single-pass type IV membrane protein</topology>
    </subcellularLocation>
</comment>
<dbReference type="RefSeq" id="XP_038777565.1">
    <property type="nucleotide sequence ID" value="XM_038921637.1"/>
</dbReference>
<evidence type="ECO:0000256" key="3">
    <source>
        <dbReference type="ARBA" id="ARBA00022448"/>
    </source>
</evidence>
<organism evidence="12 13">
    <name type="scientific">Eeniella nana</name>
    <name type="common">Yeast</name>
    <name type="synonym">Brettanomyces nanus</name>
    <dbReference type="NCBI Taxonomy" id="13502"/>
    <lineage>
        <taxon>Eukaryota</taxon>
        <taxon>Fungi</taxon>
        <taxon>Dikarya</taxon>
        <taxon>Ascomycota</taxon>
        <taxon>Saccharomycotina</taxon>
        <taxon>Pichiomycetes</taxon>
        <taxon>Pichiales</taxon>
        <taxon>Pichiaceae</taxon>
        <taxon>Brettanomyces</taxon>
    </lineage>
</organism>
<keyword evidence="8 10" id="KW-0472">Membrane</keyword>
<dbReference type="GO" id="GO:0031201">
    <property type="term" value="C:SNARE complex"/>
    <property type="evidence" value="ECO:0007669"/>
    <property type="project" value="TreeGrafter"/>
</dbReference>
<dbReference type="AlphaFoldDB" id="A0A875RNP7"/>
<evidence type="ECO:0000256" key="4">
    <source>
        <dbReference type="ARBA" id="ARBA00022692"/>
    </source>
</evidence>
<dbReference type="Gene3D" id="1.20.5.110">
    <property type="match status" value="1"/>
</dbReference>
<protein>
    <recommendedName>
        <fullName evidence="11">t-SNARE coiled-coil homology domain-containing protein</fullName>
    </recommendedName>
</protein>
<keyword evidence="3" id="KW-0813">Transport</keyword>
<keyword evidence="7" id="KW-0175">Coiled coil</keyword>